<evidence type="ECO:0000313" key="2">
    <source>
        <dbReference type="EMBL" id="KAB7783554.1"/>
    </source>
</evidence>
<keyword evidence="1" id="KW-0812">Transmembrane</keyword>
<name>A0A833N2D4_9HYPH</name>
<feature type="transmembrane region" description="Helical" evidence="1">
    <location>
        <begin position="12"/>
        <end position="28"/>
    </location>
</feature>
<dbReference type="Proteomes" id="UP000469949">
    <property type="component" value="Unassembled WGS sequence"/>
</dbReference>
<protein>
    <submittedName>
        <fullName evidence="2">Uncharacterized protein</fullName>
    </submittedName>
</protein>
<evidence type="ECO:0000313" key="3">
    <source>
        <dbReference type="Proteomes" id="UP000469949"/>
    </source>
</evidence>
<keyword evidence="1" id="KW-1133">Transmembrane helix</keyword>
<gene>
    <name evidence="2" type="ORF">F8B43_3477</name>
</gene>
<dbReference type="EMBL" id="WEKV01000014">
    <property type="protein sequence ID" value="KAB7783554.1"/>
    <property type="molecule type" value="Genomic_DNA"/>
</dbReference>
<reference evidence="2 3" key="1">
    <citation type="submission" date="2019-10" db="EMBL/GenBank/DDBJ databases">
        <title>Draft Genome Sequence of the Caffeine Degrading Methylotroph Methylorubrum populi PINKEL.</title>
        <authorList>
            <person name="Dawson S.C."/>
            <person name="Zhang X."/>
            <person name="Wright M.E."/>
            <person name="Sharma G."/>
            <person name="Langner J.T."/>
            <person name="Ditty J.L."/>
            <person name="Subuyuj G.A."/>
        </authorList>
    </citation>
    <scope>NUCLEOTIDE SEQUENCE [LARGE SCALE GENOMIC DNA]</scope>
    <source>
        <strain evidence="2 3">Pinkel</strain>
    </source>
</reference>
<dbReference type="AlphaFoldDB" id="A0A833N2D4"/>
<proteinExistence type="predicted"/>
<comment type="caution">
    <text evidence="2">The sequence shown here is derived from an EMBL/GenBank/DDBJ whole genome shotgun (WGS) entry which is preliminary data.</text>
</comment>
<keyword evidence="1" id="KW-0472">Membrane</keyword>
<evidence type="ECO:0000256" key="1">
    <source>
        <dbReference type="SAM" id="Phobius"/>
    </source>
</evidence>
<accession>A0A833N2D4</accession>
<organism evidence="2 3">
    <name type="scientific">Methylorubrum populi</name>
    <dbReference type="NCBI Taxonomy" id="223967"/>
    <lineage>
        <taxon>Bacteria</taxon>
        <taxon>Pseudomonadati</taxon>
        <taxon>Pseudomonadota</taxon>
        <taxon>Alphaproteobacteria</taxon>
        <taxon>Hyphomicrobiales</taxon>
        <taxon>Methylobacteriaceae</taxon>
        <taxon>Methylorubrum</taxon>
    </lineage>
</organism>
<sequence length="29" mass="3226">MSQRIEDIKFMATMTFVTLFGTCLTALVG</sequence>